<gene>
    <name evidence="1" type="ORF">PS645_05106</name>
</gene>
<accession>A0A5E6X3G5</accession>
<dbReference type="Proteomes" id="UP000325607">
    <property type="component" value="Unassembled WGS sequence"/>
</dbReference>
<reference evidence="1 2" key="1">
    <citation type="submission" date="2019-09" db="EMBL/GenBank/DDBJ databases">
        <authorList>
            <person name="Chandra G."/>
            <person name="Truman W A."/>
        </authorList>
    </citation>
    <scope>NUCLEOTIDE SEQUENCE [LARGE SCALE GENOMIC DNA]</scope>
    <source>
        <strain evidence="1">PS645</strain>
    </source>
</reference>
<name>A0A5E6X3G5_PSEFL</name>
<protein>
    <submittedName>
        <fullName evidence="1">Uncharacterized protein</fullName>
    </submittedName>
</protein>
<sequence length="53" mass="6142">MKFVRMNVPYIFAVLTCVPIFVLIFIVPVSADTELFQMIEMIIDHYLFGKVGM</sequence>
<dbReference type="AlphaFoldDB" id="A0A5E6X3G5"/>
<evidence type="ECO:0000313" key="2">
    <source>
        <dbReference type="Proteomes" id="UP000325607"/>
    </source>
</evidence>
<evidence type="ECO:0000313" key="1">
    <source>
        <dbReference type="EMBL" id="VVN36102.1"/>
    </source>
</evidence>
<proteinExistence type="predicted"/>
<organism evidence="1 2">
    <name type="scientific">Pseudomonas fluorescens</name>
    <dbReference type="NCBI Taxonomy" id="294"/>
    <lineage>
        <taxon>Bacteria</taxon>
        <taxon>Pseudomonadati</taxon>
        <taxon>Pseudomonadota</taxon>
        <taxon>Gammaproteobacteria</taxon>
        <taxon>Pseudomonadales</taxon>
        <taxon>Pseudomonadaceae</taxon>
        <taxon>Pseudomonas</taxon>
    </lineage>
</organism>
<dbReference type="EMBL" id="CABVGX010000066">
    <property type="protein sequence ID" value="VVN36102.1"/>
    <property type="molecule type" value="Genomic_DNA"/>
</dbReference>